<evidence type="ECO:0000313" key="1">
    <source>
        <dbReference type="EMBL" id="QOV06318.1"/>
    </source>
</evidence>
<dbReference type="EMBL" id="MT708549">
    <property type="protein sequence ID" value="QOV06318.1"/>
    <property type="molecule type" value="Genomic_DNA"/>
</dbReference>
<sequence length="128" mass="14925">MSKRYIVRGVNDDRDFCECCGKKGLKRVVWIEDTETSEIKHFGTTCAAQPVKGFNADRDIKAAIREFDNRLKDINRRAYFMYKQAGGKHIAHTTKAGEWVPENKDLYDRIRAEATIEIDKFYNRFKAI</sequence>
<keyword evidence="2" id="KW-1185">Reference proteome</keyword>
<protein>
    <submittedName>
        <fullName evidence="1">Uncharacterized protein</fullName>
    </submittedName>
</protein>
<proteinExistence type="predicted"/>
<reference evidence="1 2" key="1">
    <citation type="submission" date="2020-07" db="EMBL/GenBank/DDBJ databases">
        <title>Complete genome sequence of Burkholderia gladioli phage Maja.</title>
        <authorList>
            <person name="Yu Z."/>
            <person name="Yao G.W."/>
            <person name="Guadalupe Vizoso-Pinto M."/>
            <person name="Sun L."/>
            <person name="Le T."/>
            <person name="Gonzalez C."/>
            <person name="Young R."/>
            <person name="Liu M."/>
        </authorList>
    </citation>
    <scope>NUCLEOTIDE SEQUENCE [LARGE SCALE GENOMIC DNA]</scope>
</reference>
<name>A0A7S6U1U2_9CAUD</name>
<gene>
    <name evidence="1" type="ORF">CPT_Maja_098</name>
</gene>
<evidence type="ECO:0000313" key="2">
    <source>
        <dbReference type="Proteomes" id="UP000593952"/>
    </source>
</evidence>
<organism evidence="1 2">
    <name type="scientific">Burkholderia phage Maja</name>
    <dbReference type="NCBI Taxonomy" id="2767571"/>
    <lineage>
        <taxon>Viruses</taxon>
        <taxon>Duplodnaviria</taxon>
        <taxon>Heunggongvirae</taxon>
        <taxon>Uroviricota</taxon>
        <taxon>Caudoviricetes</taxon>
        <taxon>Lindbergviridae</taxon>
        <taxon>Gladiolivirus</taxon>
        <taxon>Gladiolivirus maja</taxon>
    </lineage>
</organism>
<accession>A0A7S6U1U2</accession>
<dbReference type="Proteomes" id="UP000593952">
    <property type="component" value="Segment"/>
</dbReference>